<keyword evidence="4" id="KW-1185">Reference proteome</keyword>
<name>A0A4Q1C7I8_9BACT</name>
<organism evidence="3 4">
    <name type="scientific">Oleiharenicola lentus</name>
    <dbReference type="NCBI Taxonomy" id="2508720"/>
    <lineage>
        <taxon>Bacteria</taxon>
        <taxon>Pseudomonadati</taxon>
        <taxon>Verrucomicrobiota</taxon>
        <taxon>Opitutia</taxon>
        <taxon>Opitutales</taxon>
        <taxon>Opitutaceae</taxon>
        <taxon>Oleiharenicola</taxon>
    </lineage>
</organism>
<keyword evidence="2" id="KW-0732">Signal</keyword>
<accession>A0A4Q1C7I8</accession>
<dbReference type="RefSeq" id="WP_129046134.1">
    <property type="nucleotide sequence ID" value="NZ_SDHX01000001.1"/>
</dbReference>
<dbReference type="OrthoDB" id="196355at2"/>
<evidence type="ECO:0000313" key="3">
    <source>
        <dbReference type="EMBL" id="RXK54771.1"/>
    </source>
</evidence>
<feature type="region of interest" description="Disordered" evidence="1">
    <location>
        <begin position="21"/>
        <end position="51"/>
    </location>
</feature>
<dbReference type="EMBL" id="SDHX01000001">
    <property type="protein sequence ID" value="RXK54771.1"/>
    <property type="molecule type" value="Genomic_DNA"/>
</dbReference>
<reference evidence="3 4" key="1">
    <citation type="submission" date="2019-01" db="EMBL/GenBank/DDBJ databases">
        <title>Lacunisphaera sp. strain TWA-58.</title>
        <authorList>
            <person name="Chen W.-M."/>
        </authorList>
    </citation>
    <scope>NUCLEOTIDE SEQUENCE [LARGE SCALE GENOMIC DNA]</scope>
    <source>
        <strain evidence="3 4">TWA-58</strain>
    </source>
</reference>
<dbReference type="Pfam" id="PF09935">
    <property type="entry name" value="DUF2167"/>
    <property type="match status" value="1"/>
</dbReference>
<dbReference type="Proteomes" id="UP000290218">
    <property type="component" value="Unassembled WGS sequence"/>
</dbReference>
<protein>
    <submittedName>
        <fullName evidence="3">DUF2167 domain-containing protein</fullName>
    </submittedName>
</protein>
<dbReference type="AlphaFoldDB" id="A0A4Q1C7I8"/>
<feature type="compositionally biased region" description="Basic and acidic residues" evidence="1">
    <location>
        <begin position="21"/>
        <end position="30"/>
    </location>
</feature>
<feature type="chain" id="PRO_5020294189" evidence="2">
    <location>
        <begin position="20"/>
        <end position="323"/>
    </location>
</feature>
<comment type="caution">
    <text evidence="3">The sequence shown here is derived from an EMBL/GenBank/DDBJ whole genome shotgun (WGS) entry which is preliminary data.</text>
</comment>
<evidence type="ECO:0000313" key="4">
    <source>
        <dbReference type="Proteomes" id="UP000290218"/>
    </source>
</evidence>
<sequence>MHLTRCLLLATCVALTAVAQDKPKEARPKEAQPAAAATEPAPDTANGPRPHTREEVYANAGIKLVNGPTTVTLGQAAELKLPEGYAFVGPDSLDRYYELTQNSRSGNEVGVVLSPNNWTLFFDYDDIGYVKDDDKDKLNADKLMSSMTDNQNAANEARKERGWDELRLNGWATPPHYDAKTNNLKWAINLTSSQDQFKEVWINGSIRLLGRGGVMNVTLVSDSAVFKQAETEADQLLAGGFNYVSGQKYTEFKAGDKVAQYGLAALVLGGGVAAAAKLGWLAQFTAFFGKAWKAVVAALVAVGVGIKKLLNKFTGARPDEPSA</sequence>
<feature type="compositionally biased region" description="Low complexity" evidence="1">
    <location>
        <begin position="31"/>
        <end position="42"/>
    </location>
</feature>
<evidence type="ECO:0000256" key="1">
    <source>
        <dbReference type="SAM" id="MobiDB-lite"/>
    </source>
</evidence>
<evidence type="ECO:0000256" key="2">
    <source>
        <dbReference type="SAM" id="SignalP"/>
    </source>
</evidence>
<gene>
    <name evidence="3" type="ORF">ESB00_02415</name>
</gene>
<dbReference type="InterPro" id="IPR018682">
    <property type="entry name" value="DUF2167_membr"/>
</dbReference>
<feature type="signal peptide" evidence="2">
    <location>
        <begin position="1"/>
        <end position="19"/>
    </location>
</feature>
<proteinExistence type="predicted"/>